<dbReference type="Proteomes" id="UP001412067">
    <property type="component" value="Unassembled WGS sequence"/>
</dbReference>
<proteinExistence type="predicted"/>
<sequence>MQRNTSPVSSVAEKKQRPRLTVAQNDCRRDGTATEKNLHFLPNCGRPGGAVGEARVSCSLTLLFRAPTSSFPLFPCPPPPPPPLVESSFLSVLTSRSKDSVYHSSCPINCPFSSPLLFRGIGVQD</sequence>
<feature type="region of interest" description="Disordered" evidence="1">
    <location>
        <begin position="1"/>
        <end position="28"/>
    </location>
</feature>
<keyword evidence="3" id="KW-1185">Reference proteome</keyword>
<gene>
    <name evidence="2" type="ORF">KSP40_PGU018223</name>
</gene>
<accession>A0ABR2MTP9</accession>
<dbReference type="EMBL" id="JBBWWR010000005">
    <property type="protein sequence ID" value="KAK8966979.1"/>
    <property type="molecule type" value="Genomic_DNA"/>
</dbReference>
<evidence type="ECO:0000256" key="1">
    <source>
        <dbReference type="SAM" id="MobiDB-lite"/>
    </source>
</evidence>
<evidence type="ECO:0000313" key="2">
    <source>
        <dbReference type="EMBL" id="KAK8966979.1"/>
    </source>
</evidence>
<comment type="caution">
    <text evidence="2">The sequence shown here is derived from an EMBL/GenBank/DDBJ whole genome shotgun (WGS) entry which is preliminary data.</text>
</comment>
<reference evidence="2 3" key="1">
    <citation type="journal article" date="2022" name="Nat. Plants">
        <title>Genomes of leafy and leafless Platanthera orchids illuminate the evolution of mycoheterotrophy.</title>
        <authorList>
            <person name="Li M.H."/>
            <person name="Liu K.W."/>
            <person name="Li Z."/>
            <person name="Lu H.C."/>
            <person name="Ye Q.L."/>
            <person name="Zhang D."/>
            <person name="Wang J.Y."/>
            <person name="Li Y.F."/>
            <person name="Zhong Z.M."/>
            <person name="Liu X."/>
            <person name="Yu X."/>
            <person name="Liu D.K."/>
            <person name="Tu X.D."/>
            <person name="Liu B."/>
            <person name="Hao Y."/>
            <person name="Liao X.Y."/>
            <person name="Jiang Y.T."/>
            <person name="Sun W.H."/>
            <person name="Chen J."/>
            <person name="Chen Y.Q."/>
            <person name="Ai Y."/>
            <person name="Zhai J.W."/>
            <person name="Wu S.S."/>
            <person name="Zhou Z."/>
            <person name="Hsiao Y.Y."/>
            <person name="Wu W.L."/>
            <person name="Chen Y.Y."/>
            <person name="Lin Y.F."/>
            <person name="Hsu J.L."/>
            <person name="Li C.Y."/>
            <person name="Wang Z.W."/>
            <person name="Zhao X."/>
            <person name="Zhong W.Y."/>
            <person name="Ma X.K."/>
            <person name="Ma L."/>
            <person name="Huang J."/>
            <person name="Chen G.Z."/>
            <person name="Huang M.Z."/>
            <person name="Huang L."/>
            <person name="Peng D.H."/>
            <person name="Luo Y.B."/>
            <person name="Zou S.Q."/>
            <person name="Chen S.P."/>
            <person name="Lan S."/>
            <person name="Tsai W.C."/>
            <person name="Van de Peer Y."/>
            <person name="Liu Z.J."/>
        </authorList>
    </citation>
    <scope>NUCLEOTIDE SEQUENCE [LARGE SCALE GENOMIC DNA]</scope>
    <source>
        <strain evidence="2">Lor288</strain>
    </source>
</reference>
<name>A0ABR2MTP9_9ASPA</name>
<organism evidence="2 3">
    <name type="scientific">Platanthera guangdongensis</name>
    <dbReference type="NCBI Taxonomy" id="2320717"/>
    <lineage>
        <taxon>Eukaryota</taxon>
        <taxon>Viridiplantae</taxon>
        <taxon>Streptophyta</taxon>
        <taxon>Embryophyta</taxon>
        <taxon>Tracheophyta</taxon>
        <taxon>Spermatophyta</taxon>
        <taxon>Magnoliopsida</taxon>
        <taxon>Liliopsida</taxon>
        <taxon>Asparagales</taxon>
        <taxon>Orchidaceae</taxon>
        <taxon>Orchidoideae</taxon>
        <taxon>Orchideae</taxon>
        <taxon>Orchidinae</taxon>
        <taxon>Platanthera</taxon>
    </lineage>
</organism>
<protein>
    <submittedName>
        <fullName evidence="2">Uncharacterized protein</fullName>
    </submittedName>
</protein>
<evidence type="ECO:0000313" key="3">
    <source>
        <dbReference type="Proteomes" id="UP001412067"/>
    </source>
</evidence>